<protein>
    <submittedName>
        <fullName evidence="1">Zinc-binding protein</fullName>
    </submittedName>
</protein>
<proteinExistence type="predicted"/>
<sequence>MSETITVNWPNLRENGVWGEISPFRPFAPNVVS</sequence>
<dbReference type="AlphaFoldDB" id="A0A377CYD0"/>
<evidence type="ECO:0000313" key="2">
    <source>
        <dbReference type="Proteomes" id="UP000254052"/>
    </source>
</evidence>
<dbReference type="EMBL" id="UGED01000013">
    <property type="protein sequence ID" value="STM08196.1"/>
    <property type="molecule type" value="Genomic_DNA"/>
</dbReference>
<organism evidence="1 2">
    <name type="scientific">Escherichia coli</name>
    <dbReference type="NCBI Taxonomy" id="562"/>
    <lineage>
        <taxon>Bacteria</taxon>
        <taxon>Pseudomonadati</taxon>
        <taxon>Pseudomonadota</taxon>
        <taxon>Gammaproteobacteria</taxon>
        <taxon>Enterobacterales</taxon>
        <taxon>Enterobacteriaceae</taxon>
        <taxon>Escherichia</taxon>
    </lineage>
</organism>
<name>A0A377CYD0_ECOLX</name>
<accession>A0A377CYD0</accession>
<gene>
    <name evidence="1" type="primary">yacG</name>
    <name evidence="1" type="ORF">NCTC9962_05785</name>
</gene>
<dbReference type="Proteomes" id="UP000254052">
    <property type="component" value="Unassembled WGS sequence"/>
</dbReference>
<reference evidence="1 2" key="1">
    <citation type="submission" date="2018-06" db="EMBL/GenBank/DDBJ databases">
        <authorList>
            <consortium name="Pathogen Informatics"/>
            <person name="Doyle S."/>
        </authorList>
    </citation>
    <scope>NUCLEOTIDE SEQUENCE [LARGE SCALE GENOMIC DNA]</scope>
    <source>
        <strain evidence="1 2">NCTC9962</strain>
    </source>
</reference>
<evidence type="ECO:0000313" key="1">
    <source>
        <dbReference type="EMBL" id="STM08196.1"/>
    </source>
</evidence>